<dbReference type="Proteomes" id="UP000054217">
    <property type="component" value="Unassembled WGS sequence"/>
</dbReference>
<evidence type="ECO:0000313" key="3">
    <source>
        <dbReference type="Proteomes" id="UP000054217"/>
    </source>
</evidence>
<protein>
    <recommendedName>
        <fullName evidence="4">Endonuclease/exonuclease/phosphatase domain-containing protein</fullName>
    </recommendedName>
</protein>
<reference evidence="2 3" key="1">
    <citation type="submission" date="2014-04" db="EMBL/GenBank/DDBJ databases">
        <authorList>
            <consortium name="DOE Joint Genome Institute"/>
            <person name="Kuo A."/>
            <person name="Kohler A."/>
            <person name="Costa M.D."/>
            <person name="Nagy L.G."/>
            <person name="Floudas D."/>
            <person name="Copeland A."/>
            <person name="Barry K.W."/>
            <person name="Cichocki N."/>
            <person name="Veneault-Fourrey C."/>
            <person name="LaButti K."/>
            <person name="Lindquist E.A."/>
            <person name="Lipzen A."/>
            <person name="Lundell T."/>
            <person name="Morin E."/>
            <person name="Murat C."/>
            <person name="Sun H."/>
            <person name="Tunlid A."/>
            <person name="Henrissat B."/>
            <person name="Grigoriev I.V."/>
            <person name="Hibbett D.S."/>
            <person name="Martin F."/>
            <person name="Nordberg H.P."/>
            <person name="Cantor M.N."/>
            <person name="Hua S.X."/>
        </authorList>
    </citation>
    <scope>NUCLEOTIDE SEQUENCE [LARGE SCALE GENOMIC DNA]</scope>
    <source>
        <strain evidence="2 3">Marx 270</strain>
    </source>
</reference>
<dbReference type="HOGENOM" id="CLU_049840_1_0_1"/>
<dbReference type="InterPro" id="IPR036691">
    <property type="entry name" value="Endo/exonu/phosph_ase_sf"/>
</dbReference>
<reference evidence="3" key="2">
    <citation type="submission" date="2015-01" db="EMBL/GenBank/DDBJ databases">
        <title>Evolutionary Origins and Diversification of the Mycorrhizal Mutualists.</title>
        <authorList>
            <consortium name="DOE Joint Genome Institute"/>
            <consortium name="Mycorrhizal Genomics Consortium"/>
            <person name="Kohler A."/>
            <person name="Kuo A."/>
            <person name="Nagy L.G."/>
            <person name="Floudas D."/>
            <person name="Copeland A."/>
            <person name="Barry K.W."/>
            <person name="Cichocki N."/>
            <person name="Veneault-Fourrey C."/>
            <person name="LaButti K."/>
            <person name="Lindquist E.A."/>
            <person name="Lipzen A."/>
            <person name="Lundell T."/>
            <person name="Morin E."/>
            <person name="Murat C."/>
            <person name="Riley R."/>
            <person name="Ohm R."/>
            <person name="Sun H."/>
            <person name="Tunlid A."/>
            <person name="Henrissat B."/>
            <person name="Grigoriev I.V."/>
            <person name="Hibbett D.S."/>
            <person name="Martin F."/>
        </authorList>
    </citation>
    <scope>NUCLEOTIDE SEQUENCE [LARGE SCALE GENOMIC DNA]</scope>
    <source>
        <strain evidence="3">Marx 270</strain>
    </source>
</reference>
<keyword evidence="3" id="KW-1185">Reference proteome</keyword>
<feature type="region of interest" description="Disordered" evidence="1">
    <location>
        <begin position="175"/>
        <end position="197"/>
    </location>
</feature>
<dbReference type="SUPFAM" id="SSF56219">
    <property type="entry name" value="DNase I-like"/>
    <property type="match status" value="1"/>
</dbReference>
<accession>A0A0C3KW30</accession>
<dbReference type="Gene3D" id="3.60.10.10">
    <property type="entry name" value="Endonuclease/exonuclease/phosphatase"/>
    <property type="match status" value="1"/>
</dbReference>
<dbReference type="InParanoid" id="A0A0C3KW30"/>
<dbReference type="OrthoDB" id="3264871at2759"/>
<evidence type="ECO:0008006" key="4">
    <source>
        <dbReference type="Google" id="ProtNLM"/>
    </source>
</evidence>
<dbReference type="AlphaFoldDB" id="A0A0C3KW30"/>
<proteinExistence type="predicted"/>
<sequence length="197" mass="22196">MKGCFHEGNDKWLHINQQMRDDRLAILALQETHLDATQAASLNDTFTDTLHVITSIDLAHPAAKGVAIAFNKCLVKTRKEKLNILNVYAPNNPSENQHFWETIHDNIINLPQPDMMLGDFNIVEDSIDRIPAHPDHTNAVNALRALKSHLNLQDGWCQTNPSDLTFTYAQSTRQGMVDRPPCHPHRPRNGIGPCIKT</sequence>
<name>A0A0C3KW30_PISTI</name>
<dbReference type="EMBL" id="KN831945">
    <property type="protein sequence ID" value="KIO13782.1"/>
    <property type="molecule type" value="Genomic_DNA"/>
</dbReference>
<gene>
    <name evidence="2" type="ORF">M404DRAFT_992018</name>
</gene>
<evidence type="ECO:0000313" key="2">
    <source>
        <dbReference type="EMBL" id="KIO13782.1"/>
    </source>
</evidence>
<evidence type="ECO:0000256" key="1">
    <source>
        <dbReference type="SAM" id="MobiDB-lite"/>
    </source>
</evidence>
<organism evidence="2 3">
    <name type="scientific">Pisolithus tinctorius Marx 270</name>
    <dbReference type="NCBI Taxonomy" id="870435"/>
    <lineage>
        <taxon>Eukaryota</taxon>
        <taxon>Fungi</taxon>
        <taxon>Dikarya</taxon>
        <taxon>Basidiomycota</taxon>
        <taxon>Agaricomycotina</taxon>
        <taxon>Agaricomycetes</taxon>
        <taxon>Agaricomycetidae</taxon>
        <taxon>Boletales</taxon>
        <taxon>Sclerodermatineae</taxon>
        <taxon>Pisolithaceae</taxon>
        <taxon>Pisolithus</taxon>
    </lineage>
</organism>